<organism evidence="2 3">
    <name type="scientific">Chara braunii</name>
    <name type="common">Braun's stonewort</name>
    <dbReference type="NCBI Taxonomy" id="69332"/>
    <lineage>
        <taxon>Eukaryota</taxon>
        <taxon>Viridiplantae</taxon>
        <taxon>Streptophyta</taxon>
        <taxon>Charophyceae</taxon>
        <taxon>Charales</taxon>
        <taxon>Characeae</taxon>
        <taxon>Chara</taxon>
    </lineage>
</organism>
<dbReference type="Gramene" id="GBG60938">
    <property type="protein sequence ID" value="GBG60938"/>
    <property type="gene ID" value="CBR_g16060"/>
</dbReference>
<keyword evidence="3" id="KW-1185">Reference proteome</keyword>
<dbReference type="Proteomes" id="UP000265515">
    <property type="component" value="Unassembled WGS sequence"/>
</dbReference>
<protein>
    <submittedName>
        <fullName evidence="2">Uncharacterized protein</fullName>
    </submittedName>
</protein>
<gene>
    <name evidence="2" type="ORF">CBR_g16060</name>
</gene>
<accession>A0A388JT07</accession>
<reference evidence="2 3" key="1">
    <citation type="journal article" date="2018" name="Cell">
        <title>The Chara Genome: Secondary Complexity and Implications for Plant Terrestrialization.</title>
        <authorList>
            <person name="Nishiyama T."/>
            <person name="Sakayama H."/>
            <person name="Vries J.D."/>
            <person name="Buschmann H."/>
            <person name="Saint-Marcoux D."/>
            <person name="Ullrich K.K."/>
            <person name="Haas F.B."/>
            <person name="Vanderstraeten L."/>
            <person name="Becker D."/>
            <person name="Lang D."/>
            <person name="Vosolsobe S."/>
            <person name="Rombauts S."/>
            <person name="Wilhelmsson P.K.I."/>
            <person name="Janitza P."/>
            <person name="Kern R."/>
            <person name="Heyl A."/>
            <person name="Rumpler F."/>
            <person name="Villalobos L.I.A.C."/>
            <person name="Clay J.M."/>
            <person name="Skokan R."/>
            <person name="Toyoda A."/>
            <person name="Suzuki Y."/>
            <person name="Kagoshima H."/>
            <person name="Schijlen E."/>
            <person name="Tajeshwar N."/>
            <person name="Catarino B."/>
            <person name="Hetherington A.J."/>
            <person name="Saltykova A."/>
            <person name="Bonnot C."/>
            <person name="Breuninger H."/>
            <person name="Symeonidi A."/>
            <person name="Radhakrishnan G.V."/>
            <person name="Van Nieuwerburgh F."/>
            <person name="Deforce D."/>
            <person name="Chang C."/>
            <person name="Karol K.G."/>
            <person name="Hedrich R."/>
            <person name="Ulvskov P."/>
            <person name="Glockner G."/>
            <person name="Delwiche C.F."/>
            <person name="Petrasek J."/>
            <person name="Van de Peer Y."/>
            <person name="Friml J."/>
            <person name="Beilby M."/>
            <person name="Dolan L."/>
            <person name="Kohara Y."/>
            <person name="Sugano S."/>
            <person name="Fujiyama A."/>
            <person name="Delaux P.-M."/>
            <person name="Quint M."/>
            <person name="TheiBen G."/>
            <person name="Hagemann M."/>
            <person name="Harholt J."/>
            <person name="Dunand C."/>
            <person name="Zachgo S."/>
            <person name="Langdale J."/>
            <person name="Maumus F."/>
            <person name="Straeten D.V.D."/>
            <person name="Gould S.B."/>
            <person name="Rensing S.A."/>
        </authorList>
    </citation>
    <scope>NUCLEOTIDE SEQUENCE [LARGE SCALE GENOMIC DNA]</scope>
    <source>
        <strain evidence="2 3">S276</strain>
    </source>
</reference>
<name>A0A388JT07_CHABU</name>
<sequence>MRFQFDLNGPPPECTDDVYSEPVQPVERGSGASSAGMRDEDTFGGCRLCKRNCSICGEVRELPADVLEALEQKMQQDDMEFVCSMAGYQCYDYVVDTKEKRQSSGTPVLSKRPKAEHQPPTVLKPVKVEQTQSDDRSCSGKKSVEECGSYADLQKMIEFLKKNSHRDLSVKEVVQHMGRPVVKLVAALEHLAEPDIKQMLVRILLNEV</sequence>
<proteinExistence type="predicted"/>
<dbReference type="AlphaFoldDB" id="A0A388JT07"/>
<evidence type="ECO:0000313" key="3">
    <source>
        <dbReference type="Proteomes" id="UP000265515"/>
    </source>
</evidence>
<comment type="caution">
    <text evidence="2">The sequence shown here is derived from an EMBL/GenBank/DDBJ whole genome shotgun (WGS) entry which is preliminary data.</text>
</comment>
<feature type="region of interest" description="Disordered" evidence="1">
    <location>
        <begin position="1"/>
        <end position="38"/>
    </location>
</feature>
<dbReference type="EMBL" id="BFEA01000015">
    <property type="protein sequence ID" value="GBG60938.1"/>
    <property type="molecule type" value="Genomic_DNA"/>
</dbReference>
<evidence type="ECO:0000256" key="1">
    <source>
        <dbReference type="SAM" id="MobiDB-lite"/>
    </source>
</evidence>
<evidence type="ECO:0000313" key="2">
    <source>
        <dbReference type="EMBL" id="GBG60938.1"/>
    </source>
</evidence>